<accession>A0A1Y2C331</accession>
<evidence type="ECO:0000313" key="2">
    <source>
        <dbReference type="EMBL" id="ORY41297.1"/>
    </source>
</evidence>
<sequence length="126" mass="14867">MKQEEAGRVVWMEYFNANGRDACMFKDYKVLREMLIRTSGIPHRLRGGFWLLCSGSWHVRPEPQYYVNLVKNHVGIPSPFMEEIEKDVRRSLPEHPAYQSKIGIDALRRVLTRIRGEILRSDTHKR</sequence>
<dbReference type="InterPro" id="IPR000195">
    <property type="entry name" value="Rab-GAP-TBC_dom"/>
</dbReference>
<feature type="domain" description="Rab-GAP TBC" evidence="1">
    <location>
        <begin position="40"/>
        <end position="126"/>
    </location>
</feature>
<protein>
    <submittedName>
        <fullName evidence="2">RabGAP/TBC</fullName>
    </submittedName>
</protein>
<keyword evidence="3" id="KW-1185">Reference proteome</keyword>
<dbReference type="OrthoDB" id="294251at2759"/>
<evidence type="ECO:0000313" key="3">
    <source>
        <dbReference type="Proteomes" id="UP000193642"/>
    </source>
</evidence>
<dbReference type="GO" id="GO:0031267">
    <property type="term" value="F:small GTPase binding"/>
    <property type="evidence" value="ECO:0007669"/>
    <property type="project" value="TreeGrafter"/>
</dbReference>
<organism evidence="2 3">
    <name type="scientific">Rhizoclosmatium globosum</name>
    <dbReference type="NCBI Taxonomy" id="329046"/>
    <lineage>
        <taxon>Eukaryota</taxon>
        <taxon>Fungi</taxon>
        <taxon>Fungi incertae sedis</taxon>
        <taxon>Chytridiomycota</taxon>
        <taxon>Chytridiomycota incertae sedis</taxon>
        <taxon>Chytridiomycetes</taxon>
        <taxon>Chytridiales</taxon>
        <taxon>Chytriomycetaceae</taxon>
        <taxon>Rhizoclosmatium</taxon>
    </lineage>
</organism>
<proteinExistence type="predicted"/>
<dbReference type="PANTHER" id="PTHR47219">
    <property type="entry name" value="RAB GTPASE-ACTIVATING PROTEIN 1-LIKE"/>
    <property type="match status" value="1"/>
</dbReference>
<evidence type="ECO:0000259" key="1">
    <source>
        <dbReference type="PROSITE" id="PS50086"/>
    </source>
</evidence>
<dbReference type="SUPFAM" id="SSF47923">
    <property type="entry name" value="Ypt/Rab-GAP domain of gyp1p"/>
    <property type="match status" value="1"/>
</dbReference>
<dbReference type="PANTHER" id="PTHR47219:SF6">
    <property type="entry name" value="RAB GTPASE-ACTIVATING PROTEIN 1"/>
    <property type="match status" value="1"/>
</dbReference>
<dbReference type="PROSITE" id="PS50086">
    <property type="entry name" value="TBC_RABGAP"/>
    <property type="match status" value="1"/>
</dbReference>
<dbReference type="Gene3D" id="1.10.8.270">
    <property type="entry name" value="putative rabgap domain of human tbc1 domain family member 14 like domains"/>
    <property type="match status" value="1"/>
</dbReference>
<dbReference type="AlphaFoldDB" id="A0A1Y2C331"/>
<dbReference type="STRING" id="329046.A0A1Y2C331"/>
<comment type="caution">
    <text evidence="2">The sequence shown here is derived from an EMBL/GenBank/DDBJ whole genome shotgun (WGS) entry which is preliminary data.</text>
</comment>
<dbReference type="InterPro" id="IPR050302">
    <property type="entry name" value="Rab_GAP_TBC_domain"/>
</dbReference>
<gene>
    <name evidence="2" type="ORF">BCR33DRAFT_343778</name>
</gene>
<dbReference type="InterPro" id="IPR035969">
    <property type="entry name" value="Rab-GAP_TBC_sf"/>
</dbReference>
<reference evidence="2 3" key="1">
    <citation type="submission" date="2016-07" db="EMBL/GenBank/DDBJ databases">
        <title>Pervasive Adenine N6-methylation of Active Genes in Fungi.</title>
        <authorList>
            <consortium name="DOE Joint Genome Institute"/>
            <person name="Mondo S.J."/>
            <person name="Dannebaum R.O."/>
            <person name="Kuo R.C."/>
            <person name="Labutti K."/>
            <person name="Haridas S."/>
            <person name="Kuo A."/>
            <person name="Salamov A."/>
            <person name="Ahrendt S.R."/>
            <person name="Lipzen A."/>
            <person name="Sullivan W."/>
            <person name="Andreopoulos W.B."/>
            <person name="Clum A."/>
            <person name="Lindquist E."/>
            <person name="Daum C."/>
            <person name="Ramamoorthy G.K."/>
            <person name="Gryganskyi A."/>
            <person name="Culley D."/>
            <person name="Magnuson J.K."/>
            <person name="James T.Y."/>
            <person name="O'Malley M.A."/>
            <person name="Stajich J.E."/>
            <person name="Spatafora J.W."/>
            <person name="Visel A."/>
            <person name="Grigoriev I.V."/>
        </authorList>
    </citation>
    <scope>NUCLEOTIDE SEQUENCE [LARGE SCALE GENOMIC DNA]</scope>
    <source>
        <strain evidence="2 3">JEL800</strain>
    </source>
</reference>
<name>A0A1Y2C331_9FUNG</name>
<dbReference type="Proteomes" id="UP000193642">
    <property type="component" value="Unassembled WGS sequence"/>
</dbReference>
<dbReference type="GO" id="GO:0005096">
    <property type="term" value="F:GTPase activator activity"/>
    <property type="evidence" value="ECO:0007669"/>
    <property type="project" value="TreeGrafter"/>
</dbReference>
<dbReference type="EMBL" id="MCGO01000032">
    <property type="protein sequence ID" value="ORY41297.1"/>
    <property type="molecule type" value="Genomic_DNA"/>
</dbReference>